<dbReference type="Pfam" id="PF02525">
    <property type="entry name" value="Flavodoxin_2"/>
    <property type="match status" value="1"/>
</dbReference>
<dbReference type="InterPro" id="IPR003680">
    <property type="entry name" value="Flavodoxin_fold"/>
</dbReference>
<dbReference type="Proteomes" id="UP000318717">
    <property type="component" value="Unassembled WGS sequence"/>
</dbReference>
<protein>
    <submittedName>
        <fullName evidence="3">Potassium transporter KefG</fullName>
    </submittedName>
</protein>
<feature type="domain" description="Flavodoxin-like fold" evidence="2">
    <location>
        <begin position="15"/>
        <end position="184"/>
    </location>
</feature>
<dbReference type="EMBL" id="BJLF01000006">
    <property type="protein sequence ID" value="GEA50690.1"/>
    <property type="molecule type" value="Genomic_DNA"/>
</dbReference>
<dbReference type="AlphaFoldDB" id="A0A4Y3HVB7"/>
<dbReference type="InterPro" id="IPR029039">
    <property type="entry name" value="Flavoprotein-like_sf"/>
</dbReference>
<reference evidence="3 4" key="1">
    <citation type="submission" date="2019-06" db="EMBL/GenBank/DDBJ databases">
        <title>Whole genome shotgun sequence of Vibrio inusitatus NBRC 102082.</title>
        <authorList>
            <person name="Hosoyama A."/>
            <person name="Uohara A."/>
            <person name="Ohji S."/>
            <person name="Ichikawa N."/>
        </authorList>
    </citation>
    <scope>NUCLEOTIDE SEQUENCE [LARGE SCALE GENOMIC DNA]</scope>
    <source>
        <strain evidence="3 4">NBRC 102082</strain>
    </source>
</reference>
<accession>A0A4Y3HVB7</accession>
<evidence type="ECO:0000259" key="2">
    <source>
        <dbReference type="Pfam" id="PF02525"/>
    </source>
</evidence>
<dbReference type="GO" id="GO:0010181">
    <property type="term" value="F:FMN binding"/>
    <property type="evidence" value="ECO:0007669"/>
    <property type="project" value="TreeGrafter"/>
</dbReference>
<dbReference type="GO" id="GO:0009055">
    <property type="term" value="F:electron transfer activity"/>
    <property type="evidence" value="ECO:0007669"/>
    <property type="project" value="TreeGrafter"/>
</dbReference>
<evidence type="ECO:0000256" key="1">
    <source>
        <dbReference type="ARBA" id="ARBA00023002"/>
    </source>
</evidence>
<dbReference type="PANTHER" id="PTHR47307:SF1">
    <property type="entry name" value="GLUTATHIONE-REGULATED POTASSIUM-EFFLUX SYSTEM ANCILLARY PROTEIN KEFG"/>
    <property type="match status" value="1"/>
</dbReference>
<dbReference type="InterPro" id="IPR046980">
    <property type="entry name" value="KefG/KefF"/>
</dbReference>
<sequence length="217" mass="24469">MSEQTSGQDSPLTSKRVLLLFAHPSQSRSEVNIALYKAAKKVQGITCVDLYSEYPKYDIDIEREQQRLLDHDVIIFQFPLYWYSTPSILKEWQDLVLEYGFAYGHEGTAIQGKQFFCAITAGGKEDAYQTDGYNHYTIRELLHPIEQTAALTGMNYWAPFVLFGSRTALEEGRVQEHVTSWKQLLEALVAGRVDENLATSLPQISGNLEAVIKGALS</sequence>
<organism evidence="3 4">
    <name type="scientific">Vibrio inusitatus NBRC 102082</name>
    <dbReference type="NCBI Taxonomy" id="1219070"/>
    <lineage>
        <taxon>Bacteria</taxon>
        <taxon>Pseudomonadati</taxon>
        <taxon>Pseudomonadota</taxon>
        <taxon>Gammaproteobacteria</taxon>
        <taxon>Vibrionales</taxon>
        <taxon>Vibrionaceae</taxon>
        <taxon>Vibrio</taxon>
    </lineage>
</organism>
<gene>
    <name evidence="3" type="ORF">VIN01S_14940</name>
</gene>
<dbReference type="PANTHER" id="PTHR47307">
    <property type="entry name" value="GLUTATHIONE-REGULATED POTASSIUM-EFFLUX SYSTEM ANCILLARY PROTEIN KEFG"/>
    <property type="match status" value="1"/>
</dbReference>
<keyword evidence="4" id="KW-1185">Reference proteome</keyword>
<evidence type="ECO:0000313" key="4">
    <source>
        <dbReference type="Proteomes" id="UP000318717"/>
    </source>
</evidence>
<proteinExistence type="predicted"/>
<evidence type="ECO:0000313" key="3">
    <source>
        <dbReference type="EMBL" id="GEA50690.1"/>
    </source>
</evidence>
<comment type="caution">
    <text evidence="3">The sequence shown here is derived from an EMBL/GenBank/DDBJ whole genome shotgun (WGS) entry which is preliminary data.</text>
</comment>
<dbReference type="SUPFAM" id="SSF52218">
    <property type="entry name" value="Flavoproteins"/>
    <property type="match status" value="1"/>
</dbReference>
<dbReference type="Gene3D" id="3.40.50.360">
    <property type="match status" value="1"/>
</dbReference>
<dbReference type="GO" id="GO:0003955">
    <property type="term" value="F:NAD(P)H dehydrogenase (quinone) activity"/>
    <property type="evidence" value="ECO:0007669"/>
    <property type="project" value="TreeGrafter"/>
</dbReference>
<name>A0A4Y3HVB7_9VIBR</name>
<keyword evidence="1" id="KW-0560">Oxidoreductase</keyword>
<dbReference type="OrthoDB" id="9798454at2"/>